<evidence type="ECO:0000256" key="1">
    <source>
        <dbReference type="ARBA" id="ARBA00004651"/>
    </source>
</evidence>
<keyword evidence="9" id="KW-1185">Reference proteome</keyword>
<comment type="caution">
    <text evidence="8">The sequence shown here is derived from an EMBL/GenBank/DDBJ whole genome shotgun (WGS) entry which is preliminary data.</text>
</comment>
<protein>
    <submittedName>
        <fullName evidence="8">Protein TsgA</fullName>
    </submittedName>
</protein>
<keyword evidence="5 6" id="KW-0472">Membrane</keyword>
<sequence>MVKIKNKIVIIYIFFMMILSAMCDNVRGPFVPIIKQEFSVNNTGIATAIMVCSLGYMLFTFIGGILCEKVGQKRVFDYGFIFIIFASTVLYFSKSFVVYLIALFLLNSGQALVCIGTNTLIPIISIGFQAILMNLTHFSYGIGATFTQRFTGILLYNGVTWRQIYLLIAIISVIIFIGFLFVKIPEAHISKKNSINHKEVFKNKLVYMYMLAMGFYVAAEMNTGSWFVNFMHDVYKYDERMSSAYAALFFGAFTLGRLLGGLVVEKIGLIKSVLYSVTLGTILQFIGVIFGESSMIIVSISGLFFSITFPTLVLSISKVFKQNISYITGIVITAGSLMSMLVNLLIGVMNDLIGVYKTYYVIPICLGLCTIFVCVIYKNTTGNGMLNFRRKQCLER</sequence>
<feature type="transmembrane region" description="Helical" evidence="6">
    <location>
        <begin position="243"/>
        <end position="260"/>
    </location>
</feature>
<comment type="subcellular location">
    <subcellularLocation>
        <location evidence="1">Cell membrane</location>
        <topology evidence="1">Multi-pass membrane protein</topology>
    </subcellularLocation>
</comment>
<evidence type="ECO:0000313" key="9">
    <source>
        <dbReference type="Proteomes" id="UP000037043"/>
    </source>
</evidence>
<dbReference type="InterPro" id="IPR051788">
    <property type="entry name" value="MFS_Transporter"/>
</dbReference>
<feature type="transmembrane region" description="Helical" evidence="6">
    <location>
        <begin position="326"/>
        <end position="346"/>
    </location>
</feature>
<dbReference type="PATRIC" id="fig|1121318.3.peg.1502"/>
<feature type="transmembrane region" description="Helical" evidence="6">
    <location>
        <begin position="358"/>
        <end position="377"/>
    </location>
</feature>
<feature type="transmembrane region" description="Helical" evidence="6">
    <location>
        <begin position="47"/>
        <end position="67"/>
    </location>
</feature>
<dbReference type="GO" id="GO:0005886">
    <property type="term" value="C:plasma membrane"/>
    <property type="evidence" value="ECO:0007669"/>
    <property type="project" value="UniProtKB-SubCell"/>
</dbReference>
<dbReference type="InterPro" id="IPR036259">
    <property type="entry name" value="MFS_trans_sf"/>
</dbReference>
<dbReference type="RefSeq" id="WP_052221059.1">
    <property type="nucleotide sequence ID" value="NZ_LHUR01000020.1"/>
</dbReference>
<dbReference type="Pfam" id="PF07690">
    <property type="entry name" value="MFS_1"/>
    <property type="match status" value="1"/>
</dbReference>
<keyword evidence="4 6" id="KW-1133">Transmembrane helix</keyword>
<feature type="transmembrane region" description="Helical" evidence="6">
    <location>
        <begin position="110"/>
        <end position="131"/>
    </location>
</feature>
<name>A0A0L6ZAR2_9CLOT</name>
<organism evidence="8 9">
    <name type="scientific">Clostridium homopropionicum DSM 5847</name>
    <dbReference type="NCBI Taxonomy" id="1121318"/>
    <lineage>
        <taxon>Bacteria</taxon>
        <taxon>Bacillati</taxon>
        <taxon>Bacillota</taxon>
        <taxon>Clostridia</taxon>
        <taxon>Eubacteriales</taxon>
        <taxon>Clostridiaceae</taxon>
        <taxon>Clostridium</taxon>
    </lineage>
</organism>
<gene>
    <name evidence="8" type="primary">tsgA</name>
    <name evidence="8" type="ORF">CLHOM_14940</name>
</gene>
<dbReference type="AlphaFoldDB" id="A0A0L6ZAR2"/>
<dbReference type="Gene3D" id="1.20.1250.20">
    <property type="entry name" value="MFS general substrate transporter like domains"/>
    <property type="match status" value="2"/>
</dbReference>
<proteinExistence type="predicted"/>
<feature type="transmembrane region" description="Helical" evidence="6">
    <location>
        <begin position="272"/>
        <end position="290"/>
    </location>
</feature>
<dbReference type="GO" id="GO:0022857">
    <property type="term" value="F:transmembrane transporter activity"/>
    <property type="evidence" value="ECO:0007669"/>
    <property type="project" value="InterPro"/>
</dbReference>
<feature type="transmembrane region" description="Helical" evidence="6">
    <location>
        <begin position="164"/>
        <end position="184"/>
    </location>
</feature>
<dbReference type="InterPro" id="IPR020846">
    <property type="entry name" value="MFS_dom"/>
</dbReference>
<keyword evidence="3 6" id="KW-0812">Transmembrane</keyword>
<evidence type="ECO:0000256" key="5">
    <source>
        <dbReference type="ARBA" id="ARBA00023136"/>
    </source>
</evidence>
<dbReference type="PANTHER" id="PTHR23514:SF13">
    <property type="entry name" value="INNER MEMBRANE PROTEIN YBJJ"/>
    <property type="match status" value="1"/>
</dbReference>
<evidence type="ECO:0000313" key="8">
    <source>
        <dbReference type="EMBL" id="KOA20064.1"/>
    </source>
</evidence>
<feature type="transmembrane region" description="Helical" evidence="6">
    <location>
        <begin position="205"/>
        <end position="223"/>
    </location>
</feature>
<dbReference type="SUPFAM" id="SSF103473">
    <property type="entry name" value="MFS general substrate transporter"/>
    <property type="match status" value="1"/>
</dbReference>
<feature type="transmembrane region" description="Helical" evidence="6">
    <location>
        <begin position="79"/>
        <end position="104"/>
    </location>
</feature>
<dbReference type="PANTHER" id="PTHR23514">
    <property type="entry name" value="BYPASS OF STOP CODON PROTEIN 6"/>
    <property type="match status" value="1"/>
</dbReference>
<evidence type="ECO:0000256" key="3">
    <source>
        <dbReference type="ARBA" id="ARBA00022692"/>
    </source>
</evidence>
<evidence type="ECO:0000256" key="4">
    <source>
        <dbReference type="ARBA" id="ARBA00022989"/>
    </source>
</evidence>
<feature type="domain" description="Major facilitator superfamily (MFS) profile" evidence="7">
    <location>
        <begin position="9"/>
        <end position="381"/>
    </location>
</feature>
<evidence type="ECO:0000256" key="6">
    <source>
        <dbReference type="SAM" id="Phobius"/>
    </source>
</evidence>
<dbReference type="InterPro" id="IPR011701">
    <property type="entry name" value="MFS"/>
</dbReference>
<dbReference type="Proteomes" id="UP000037043">
    <property type="component" value="Unassembled WGS sequence"/>
</dbReference>
<accession>A0A0L6ZAR2</accession>
<evidence type="ECO:0000256" key="2">
    <source>
        <dbReference type="ARBA" id="ARBA00022448"/>
    </source>
</evidence>
<evidence type="ECO:0000259" key="7">
    <source>
        <dbReference type="PROSITE" id="PS50850"/>
    </source>
</evidence>
<dbReference type="EMBL" id="LHUR01000020">
    <property type="protein sequence ID" value="KOA20064.1"/>
    <property type="molecule type" value="Genomic_DNA"/>
</dbReference>
<dbReference type="PROSITE" id="PS50850">
    <property type="entry name" value="MFS"/>
    <property type="match status" value="1"/>
</dbReference>
<feature type="transmembrane region" description="Helical" evidence="6">
    <location>
        <begin position="296"/>
        <end position="314"/>
    </location>
</feature>
<keyword evidence="2" id="KW-0813">Transport</keyword>
<dbReference type="STRING" id="36844.SAMN04488501_12014"/>
<reference evidence="9" key="1">
    <citation type="submission" date="2015-08" db="EMBL/GenBank/DDBJ databases">
        <title>Genome sequence of the strict anaerobe Clostridium homopropionicum LuHBu1 (DSM 5847T).</title>
        <authorList>
            <person name="Poehlein A."/>
            <person name="Beck M."/>
            <person name="Schiel-Bengelsdorf B."/>
            <person name="Bengelsdorf F.R."/>
            <person name="Daniel R."/>
            <person name="Duerre P."/>
        </authorList>
    </citation>
    <scope>NUCLEOTIDE SEQUENCE [LARGE SCALE GENOMIC DNA]</scope>
    <source>
        <strain evidence="9">DSM 5847</strain>
    </source>
</reference>